<comment type="caution">
    <text evidence="8">The sequence shown here is derived from an EMBL/GenBank/DDBJ whole genome shotgun (WGS) entry which is preliminary data.</text>
</comment>
<dbReference type="GeneID" id="77677129"/>
<proteinExistence type="predicted"/>
<dbReference type="GO" id="GO:0005829">
    <property type="term" value="C:cytosol"/>
    <property type="evidence" value="ECO:0007669"/>
    <property type="project" value="TreeGrafter"/>
</dbReference>
<dbReference type="InterPro" id="IPR028889">
    <property type="entry name" value="USP"/>
</dbReference>
<keyword evidence="2 4" id="KW-0863">Zinc-finger</keyword>
<evidence type="ECO:0000256" key="4">
    <source>
        <dbReference type="PROSITE-ProRule" id="PRU00502"/>
    </source>
</evidence>
<organism evidence="8 9">
    <name type="scientific">Nematocida ausubeli (strain ATCC PRA-371 / ERTm2)</name>
    <name type="common">Nematode killer fungus</name>
    <dbReference type="NCBI Taxonomy" id="1913371"/>
    <lineage>
        <taxon>Eukaryota</taxon>
        <taxon>Fungi</taxon>
        <taxon>Fungi incertae sedis</taxon>
        <taxon>Microsporidia</taxon>
        <taxon>Nematocida</taxon>
    </lineage>
</organism>
<reference evidence="8 9" key="1">
    <citation type="journal article" date="2014" name="Genome Announc.">
        <title>Genome Sequence of the Microsporidian Species Nematocida sp1 Strain ERTm6 (ATCC PRA-372).</title>
        <authorList>
            <person name="Bakowski M.A."/>
            <person name="Priest M."/>
            <person name="Young S."/>
            <person name="Cuomo C.A."/>
            <person name="Troemel E.R."/>
        </authorList>
    </citation>
    <scope>NUCLEOTIDE SEQUENCE [LARGE SCALE GENOMIC DNA]</scope>
    <source>
        <strain evidence="8 9">ERTm6</strain>
    </source>
</reference>
<dbReference type="PROSITE" id="PS50235">
    <property type="entry name" value="USP_3"/>
    <property type="match status" value="1"/>
</dbReference>
<evidence type="ECO:0000313" key="9">
    <source>
        <dbReference type="Proteomes" id="UP000054524"/>
    </source>
</evidence>
<dbReference type="InterPro" id="IPR050164">
    <property type="entry name" value="Peptidase_C19"/>
</dbReference>
<dbReference type="SMART" id="SM00290">
    <property type="entry name" value="ZnF_UBP"/>
    <property type="match status" value="1"/>
</dbReference>
<dbReference type="AlphaFoldDB" id="A0A086IZR4"/>
<feature type="domain" description="USP" evidence="6">
    <location>
        <begin position="261"/>
        <end position="587"/>
    </location>
</feature>
<dbReference type="GO" id="GO:0004843">
    <property type="term" value="F:cysteine-type deubiquitinase activity"/>
    <property type="evidence" value="ECO:0007669"/>
    <property type="project" value="InterPro"/>
</dbReference>
<dbReference type="RefSeq" id="XP_052903937.1">
    <property type="nucleotide sequence ID" value="XM_053049766.1"/>
</dbReference>
<sequence length="589" mass="67297">MFSCHDFTGHCTFCFRNVFNEPITYCECGTEFCNAHVKYHMENDHKRILVTITGKMPDIEIKIESSEREIEKESLESQIRQCLFTPVVEGAQIKKCPHINVDKEIRIESATCTNCDINSNSWACVKCSTVFCGREQYGIEGKGHGMKHYMEDNEHCTYLKVQNIDSNKKIVDVYCYKCESMVGHDIYPYIRNLIPNANNIHSEKHKEDACNEEVAKADAEPVLNTLELARRLNSKTEEISRDLEKESTTQIIPYKTVWSEGGIVDLGNTCYISSVLQAVAYCISAAGCMNMLKPIYYTECERPKECFGCQFRKVIKQVDLSHKTKVESFSVNSLCKVIESMYPRYVIGTQQDASEYLTDMLMLVESYSEMGHFSELHECFKIRQEIHIVCDSCNTFTSQEEIGPVIYIGSEQKVEEIFSPEMLPAVCECKERKKRKTYLTKPPKILTVGINKDVNSNEKRTIPDILNVKSLPGKNIQYRLEAAIIHKGTPQAGHYVVQVPLAECKLGKSLFQDFEKKEKELHAKLEEEVCAEKKEDDADASSASTNKKHRKCTPITQENAYVVHDNEKTGIQELLQSDATLLFYKLFNE</sequence>
<evidence type="ECO:0000259" key="7">
    <source>
        <dbReference type="PROSITE" id="PS50271"/>
    </source>
</evidence>
<keyword evidence="9" id="KW-1185">Reference proteome</keyword>
<keyword evidence="3" id="KW-0862">Zinc</keyword>
<dbReference type="EMBL" id="AKIJ01000005">
    <property type="protein sequence ID" value="KFG25382.1"/>
    <property type="molecule type" value="Genomic_DNA"/>
</dbReference>
<dbReference type="Proteomes" id="UP000054524">
    <property type="component" value="Unassembled WGS sequence"/>
</dbReference>
<dbReference type="PROSITE" id="PS50271">
    <property type="entry name" value="ZF_UBP"/>
    <property type="match status" value="1"/>
</dbReference>
<feature type="region of interest" description="Disordered" evidence="5">
    <location>
        <begin position="532"/>
        <end position="551"/>
    </location>
</feature>
<name>A0A086IZR4_NEMA1</name>
<gene>
    <name evidence="8" type="ORF">NESG_02156</name>
</gene>
<dbReference type="SUPFAM" id="SSF57850">
    <property type="entry name" value="RING/U-box"/>
    <property type="match status" value="1"/>
</dbReference>
<dbReference type="InterPro" id="IPR001394">
    <property type="entry name" value="Peptidase_C19_UCH"/>
</dbReference>
<dbReference type="InterPro" id="IPR013083">
    <property type="entry name" value="Znf_RING/FYVE/PHD"/>
</dbReference>
<dbReference type="GO" id="GO:0005634">
    <property type="term" value="C:nucleus"/>
    <property type="evidence" value="ECO:0007669"/>
    <property type="project" value="TreeGrafter"/>
</dbReference>
<dbReference type="GO" id="GO:0008270">
    <property type="term" value="F:zinc ion binding"/>
    <property type="evidence" value="ECO:0007669"/>
    <property type="project" value="UniProtKB-KW"/>
</dbReference>
<dbReference type="Pfam" id="PF00443">
    <property type="entry name" value="UCH"/>
    <property type="match status" value="1"/>
</dbReference>
<feature type="domain" description="UBP-type" evidence="7">
    <location>
        <begin position="94"/>
        <end position="205"/>
    </location>
</feature>
<dbReference type="InterPro" id="IPR038765">
    <property type="entry name" value="Papain-like_cys_pep_sf"/>
</dbReference>
<evidence type="ECO:0000256" key="1">
    <source>
        <dbReference type="ARBA" id="ARBA00022723"/>
    </source>
</evidence>
<dbReference type="PROSITE" id="PS00972">
    <property type="entry name" value="USP_1"/>
    <property type="match status" value="1"/>
</dbReference>
<dbReference type="HOGENOM" id="CLU_009884_3_0_1"/>
<evidence type="ECO:0000313" key="8">
    <source>
        <dbReference type="EMBL" id="KFG25382.1"/>
    </source>
</evidence>
<evidence type="ECO:0000259" key="6">
    <source>
        <dbReference type="PROSITE" id="PS50235"/>
    </source>
</evidence>
<accession>A0A086IZR4</accession>
<dbReference type="Gene3D" id="3.90.70.10">
    <property type="entry name" value="Cysteine proteinases"/>
    <property type="match status" value="1"/>
</dbReference>
<evidence type="ECO:0008006" key="10">
    <source>
        <dbReference type="Google" id="ProtNLM"/>
    </source>
</evidence>
<protein>
    <recommendedName>
        <fullName evidence="10">Ubiquitinyl hydrolase 1</fullName>
    </recommendedName>
</protein>
<dbReference type="GO" id="GO:0016579">
    <property type="term" value="P:protein deubiquitination"/>
    <property type="evidence" value="ECO:0007669"/>
    <property type="project" value="InterPro"/>
</dbReference>
<dbReference type="PANTHER" id="PTHR24006">
    <property type="entry name" value="UBIQUITIN CARBOXYL-TERMINAL HYDROLASE"/>
    <property type="match status" value="1"/>
</dbReference>
<evidence type="ECO:0000256" key="3">
    <source>
        <dbReference type="ARBA" id="ARBA00022833"/>
    </source>
</evidence>
<dbReference type="InterPro" id="IPR018200">
    <property type="entry name" value="USP_CS"/>
</dbReference>
<dbReference type="Pfam" id="PF02148">
    <property type="entry name" value="zf-UBP"/>
    <property type="match status" value="1"/>
</dbReference>
<keyword evidence="1" id="KW-0479">Metal-binding</keyword>
<dbReference type="SUPFAM" id="SSF54001">
    <property type="entry name" value="Cysteine proteinases"/>
    <property type="match status" value="1"/>
</dbReference>
<dbReference type="InterPro" id="IPR001607">
    <property type="entry name" value="Znf_UBP"/>
</dbReference>
<dbReference type="Gene3D" id="3.30.40.10">
    <property type="entry name" value="Zinc/RING finger domain, C3HC4 (zinc finger)"/>
    <property type="match status" value="1"/>
</dbReference>
<evidence type="ECO:0000256" key="2">
    <source>
        <dbReference type="ARBA" id="ARBA00022771"/>
    </source>
</evidence>
<evidence type="ECO:0000256" key="5">
    <source>
        <dbReference type="SAM" id="MobiDB-lite"/>
    </source>
</evidence>